<evidence type="ECO:0000313" key="3">
    <source>
        <dbReference type="Proteomes" id="UP000324832"/>
    </source>
</evidence>
<dbReference type="EMBL" id="FZQP02001081">
    <property type="protein sequence ID" value="VVC91555.1"/>
    <property type="molecule type" value="Genomic_DNA"/>
</dbReference>
<evidence type="ECO:0000313" key="2">
    <source>
        <dbReference type="EMBL" id="VVC91555.1"/>
    </source>
</evidence>
<dbReference type="AlphaFoldDB" id="A0A5E4PZT9"/>
<keyword evidence="1" id="KW-0175">Coiled coil</keyword>
<accession>A0A5E4PZT9</accession>
<dbReference type="GO" id="GO:0032154">
    <property type="term" value="C:cleavage furrow"/>
    <property type="evidence" value="ECO:0007669"/>
    <property type="project" value="TreeGrafter"/>
</dbReference>
<reference evidence="2 3" key="1">
    <citation type="submission" date="2017-07" db="EMBL/GenBank/DDBJ databases">
        <authorList>
            <person name="Talla V."/>
            <person name="Backstrom N."/>
        </authorList>
    </citation>
    <scope>NUCLEOTIDE SEQUENCE [LARGE SCALE GENOMIC DNA]</scope>
</reference>
<organism evidence="2 3">
    <name type="scientific">Leptidea sinapis</name>
    <dbReference type="NCBI Taxonomy" id="189913"/>
    <lineage>
        <taxon>Eukaryota</taxon>
        <taxon>Metazoa</taxon>
        <taxon>Ecdysozoa</taxon>
        <taxon>Arthropoda</taxon>
        <taxon>Hexapoda</taxon>
        <taxon>Insecta</taxon>
        <taxon>Pterygota</taxon>
        <taxon>Neoptera</taxon>
        <taxon>Endopterygota</taxon>
        <taxon>Lepidoptera</taxon>
        <taxon>Glossata</taxon>
        <taxon>Ditrysia</taxon>
        <taxon>Papilionoidea</taxon>
        <taxon>Pieridae</taxon>
        <taxon>Dismorphiinae</taxon>
        <taxon>Leptidea</taxon>
    </lineage>
</organism>
<dbReference type="GO" id="GO:0005813">
    <property type="term" value="C:centrosome"/>
    <property type="evidence" value="ECO:0007669"/>
    <property type="project" value="TreeGrafter"/>
</dbReference>
<dbReference type="GO" id="GO:0009838">
    <property type="term" value="P:abscission"/>
    <property type="evidence" value="ECO:0007669"/>
    <property type="project" value="TreeGrafter"/>
</dbReference>
<keyword evidence="3" id="KW-1185">Reference proteome</keyword>
<dbReference type="GO" id="GO:0032266">
    <property type="term" value="F:phosphatidylinositol-3-phosphate binding"/>
    <property type="evidence" value="ECO:0007669"/>
    <property type="project" value="TreeGrafter"/>
</dbReference>
<proteinExistence type="predicted"/>
<dbReference type="GO" id="GO:0044878">
    <property type="term" value="P:mitotic cytokinesis checkpoint signaling"/>
    <property type="evidence" value="ECO:0007669"/>
    <property type="project" value="TreeGrafter"/>
</dbReference>
<dbReference type="Pfam" id="PF22586">
    <property type="entry name" value="ANCHR-like_BBOX"/>
    <property type="match status" value="1"/>
</dbReference>
<evidence type="ECO:0000256" key="1">
    <source>
        <dbReference type="SAM" id="Coils"/>
    </source>
</evidence>
<dbReference type="GO" id="GO:0030496">
    <property type="term" value="C:midbody"/>
    <property type="evidence" value="ECO:0007669"/>
    <property type="project" value="TreeGrafter"/>
</dbReference>
<name>A0A5E4PZT9_9NEOP</name>
<feature type="coiled-coil region" evidence="1">
    <location>
        <begin position="123"/>
        <end position="177"/>
    </location>
</feature>
<dbReference type="Proteomes" id="UP000324832">
    <property type="component" value="Unassembled WGS sequence"/>
</dbReference>
<gene>
    <name evidence="2" type="ORF">LSINAPIS_LOCUS4201</name>
</gene>
<dbReference type="SUPFAM" id="SSF57845">
    <property type="entry name" value="B-box zinc-binding domain"/>
    <property type="match status" value="1"/>
</dbReference>
<dbReference type="PANTHER" id="PTHR46603">
    <property type="entry name" value="ABSCISSION/NOCUT CHECKPOINT REGULATOR"/>
    <property type="match status" value="1"/>
</dbReference>
<protein>
    <submittedName>
        <fullName evidence="2">Uncharacterized protein</fullName>
    </submittedName>
</protein>
<dbReference type="PANTHER" id="PTHR46603:SF1">
    <property type="entry name" value="ABSCISSION_NOCUT CHECKPOINT REGULATOR"/>
    <property type="match status" value="1"/>
</dbReference>
<sequence length="243" mass="27976">MLITSKRTGATQHNAPICSKDDSIEQEIKSRLEKLKDGSCSTQVTIGQPNHSLEKEIEERLKLLKDIPTTSQTELEQRLANIKGIPVNNKPTLPPINTKTDEEQANDLLKQYMDQNHIESQYKDEFDQTLHNIEERLQKLKGVDASKINIGIKNKETDDSEDEEETAKRIIDKAKREMEMSDIEIDVPSNDELPFCEICNEDATVRCLGCKYLFCKRCFMEHKDDDDGCDKYETYKPPKGFKY</sequence>